<dbReference type="OrthoDB" id="1094864at2"/>
<dbReference type="Proteomes" id="UP000290204">
    <property type="component" value="Unassembled WGS sequence"/>
</dbReference>
<evidence type="ECO:0000313" key="1">
    <source>
        <dbReference type="EMBL" id="RXK58436.1"/>
    </source>
</evidence>
<evidence type="ECO:0000313" key="2">
    <source>
        <dbReference type="Proteomes" id="UP000290204"/>
    </source>
</evidence>
<dbReference type="Pfam" id="PF16132">
    <property type="entry name" value="DUF4843"/>
    <property type="match status" value="1"/>
</dbReference>
<dbReference type="EMBL" id="SDHW01000006">
    <property type="protein sequence ID" value="RXK58436.1"/>
    <property type="molecule type" value="Genomic_DNA"/>
</dbReference>
<sequence>MNLFNSYTRIIATLAIGLSLAGCSKNDRLMYEEDPRIYFYTSAVVDYTFAVRPASYTVDTLYMPIRIMGSAQNRDRTFNLKVEDSSTAKLGYHITFAPLVIPANTYQISLPVYLHRKPGLKDSIVTAHISIVESADFKLGYINGVTGTGTTGVLDRLHYRINITDQLTKPANWETVWVNYFGVFSKVKFQFLIQVTGRTSWTSTGLPQDLNFMIQTAKYALYNYELANGPLIDEFGNRVVFP</sequence>
<reference evidence="1 2" key="1">
    <citation type="submission" date="2019-01" db="EMBL/GenBank/DDBJ databases">
        <title>Lacibacter sp. strain TTM-7.</title>
        <authorList>
            <person name="Chen W.-M."/>
        </authorList>
    </citation>
    <scope>NUCLEOTIDE SEQUENCE [LARGE SCALE GENOMIC DNA]</scope>
    <source>
        <strain evidence="1 2">TTM-7</strain>
    </source>
</reference>
<dbReference type="RefSeq" id="WP_129132237.1">
    <property type="nucleotide sequence ID" value="NZ_SDHW01000006.1"/>
</dbReference>
<accession>A0A4Q1CEX9</accession>
<dbReference type="AlphaFoldDB" id="A0A4Q1CEX9"/>
<protein>
    <submittedName>
        <fullName evidence="1">DUF4843 domain-containing protein</fullName>
    </submittedName>
</protein>
<gene>
    <name evidence="1" type="ORF">ESA94_17520</name>
</gene>
<organism evidence="1 2">
    <name type="scientific">Lacibacter luteus</name>
    <dbReference type="NCBI Taxonomy" id="2508719"/>
    <lineage>
        <taxon>Bacteria</taxon>
        <taxon>Pseudomonadati</taxon>
        <taxon>Bacteroidota</taxon>
        <taxon>Chitinophagia</taxon>
        <taxon>Chitinophagales</taxon>
        <taxon>Chitinophagaceae</taxon>
        <taxon>Lacibacter</taxon>
    </lineage>
</organism>
<dbReference type="InterPro" id="IPR032299">
    <property type="entry name" value="DUF4843"/>
</dbReference>
<comment type="caution">
    <text evidence="1">The sequence shown here is derived from an EMBL/GenBank/DDBJ whole genome shotgun (WGS) entry which is preliminary data.</text>
</comment>
<keyword evidence="2" id="KW-1185">Reference proteome</keyword>
<proteinExistence type="predicted"/>
<name>A0A4Q1CEX9_9BACT</name>